<dbReference type="InterPro" id="IPR001870">
    <property type="entry name" value="B30.2/SPRY"/>
</dbReference>
<feature type="compositionally biased region" description="Low complexity" evidence="19">
    <location>
        <begin position="365"/>
        <end position="376"/>
    </location>
</feature>
<evidence type="ECO:0000256" key="9">
    <source>
        <dbReference type="ARBA" id="ARBA00022679"/>
    </source>
</evidence>
<reference evidence="23" key="1">
    <citation type="submission" date="2025-08" db="UniProtKB">
        <authorList>
            <consortium name="RefSeq"/>
        </authorList>
    </citation>
    <scope>IDENTIFICATION</scope>
</reference>
<keyword evidence="9" id="KW-0808">Transferase</keyword>
<dbReference type="GO" id="GO:0008270">
    <property type="term" value="F:zinc ion binding"/>
    <property type="evidence" value="ECO:0007669"/>
    <property type="project" value="UniProtKB-KW"/>
</dbReference>
<evidence type="ECO:0000256" key="14">
    <source>
        <dbReference type="ARBA" id="ARBA00022859"/>
    </source>
</evidence>
<keyword evidence="6" id="KW-0963">Cytoplasm</keyword>
<evidence type="ECO:0000256" key="2">
    <source>
        <dbReference type="ARBA" id="ARBA00004123"/>
    </source>
</evidence>
<evidence type="ECO:0000256" key="18">
    <source>
        <dbReference type="SAM" id="Coils"/>
    </source>
</evidence>
<evidence type="ECO:0000256" key="5">
    <source>
        <dbReference type="ARBA" id="ARBA00012483"/>
    </source>
</evidence>
<comment type="pathway">
    <text evidence="4">Protein modification; protein ubiquitination.</text>
</comment>
<evidence type="ECO:0000256" key="13">
    <source>
        <dbReference type="ARBA" id="ARBA00022833"/>
    </source>
</evidence>
<dbReference type="CTD" id="7706"/>
<evidence type="ECO:0000259" key="20">
    <source>
        <dbReference type="PROSITE" id="PS50089"/>
    </source>
</evidence>
<dbReference type="InterPro" id="IPR043136">
    <property type="entry name" value="B30.2/SPRY_sf"/>
</dbReference>
<dbReference type="InterPro" id="IPR013320">
    <property type="entry name" value="ConA-like_dom_sf"/>
</dbReference>
<dbReference type="SUPFAM" id="SSF49899">
    <property type="entry name" value="Concanavalin A-like lectins/glucanases"/>
    <property type="match status" value="1"/>
</dbReference>
<evidence type="ECO:0000256" key="19">
    <source>
        <dbReference type="SAM" id="MobiDB-lite"/>
    </source>
</evidence>
<evidence type="ECO:0000313" key="23">
    <source>
        <dbReference type="RefSeq" id="XP_030064235.1"/>
    </source>
</evidence>
<dbReference type="PANTHER" id="PTHR25465:SF77">
    <property type="entry name" value="E3 UBIQUITIN_ISG15 LIGASE TRIM25"/>
    <property type="match status" value="1"/>
</dbReference>
<evidence type="ECO:0000256" key="12">
    <source>
        <dbReference type="ARBA" id="ARBA00022786"/>
    </source>
</evidence>
<dbReference type="PANTHER" id="PTHR25465">
    <property type="entry name" value="B-BOX DOMAIN CONTAINING"/>
    <property type="match status" value="1"/>
</dbReference>
<dbReference type="Gene3D" id="3.30.160.60">
    <property type="entry name" value="Classic Zinc Finger"/>
    <property type="match status" value="1"/>
</dbReference>
<organism evidence="22 23">
    <name type="scientific">Microcaecilia unicolor</name>
    <dbReference type="NCBI Taxonomy" id="1415580"/>
    <lineage>
        <taxon>Eukaryota</taxon>
        <taxon>Metazoa</taxon>
        <taxon>Chordata</taxon>
        <taxon>Craniata</taxon>
        <taxon>Vertebrata</taxon>
        <taxon>Euteleostomi</taxon>
        <taxon>Amphibia</taxon>
        <taxon>Gymnophiona</taxon>
        <taxon>Siphonopidae</taxon>
        <taxon>Microcaecilia</taxon>
    </lineage>
</organism>
<evidence type="ECO:0000313" key="22">
    <source>
        <dbReference type="Proteomes" id="UP000515156"/>
    </source>
</evidence>
<evidence type="ECO:0000256" key="6">
    <source>
        <dbReference type="ARBA" id="ARBA00022490"/>
    </source>
</evidence>
<feature type="domain" description="RING-type" evidence="20">
    <location>
        <begin position="17"/>
        <end position="58"/>
    </location>
</feature>
<evidence type="ECO:0000256" key="10">
    <source>
        <dbReference type="ARBA" id="ARBA00022723"/>
    </source>
</evidence>
<dbReference type="GO" id="GO:0045087">
    <property type="term" value="P:innate immune response"/>
    <property type="evidence" value="ECO:0007669"/>
    <property type="project" value="UniProtKB-KW"/>
</dbReference>
<keyword evidence="13" id="KW-0862">Zinc</keyword>
<evidence type="ECO:0000256" key="7">
    <source>
        <dbReference type="ARBA" id="ARBA00022553"/>
    </source>
</evidence>
<dbReference type="InParanoid" id="A0A6P7YM74"/>
<feature type="compositionally biased region" description="Pro residues" evidence="19">
    <location>
        <begin position="409"/>
        <end position="423"/>
    </location>
</feature>
<dbReference type="GO" id="GO:0005634">
    <property type="term" value="C:nucleus"/>
    <property type="evidence" value="ECO:0007669"/>
    <property type="project" value="UniProtKB-SubCell"/>
</dbReference>
<feature type="region of interest" description="Disordered" evidence="19">
    <location>
        <begin position="361"/>
        <end position="385"/>
    </location>
</feature>
<dbReference type="InterPro" id="IPR003879">
    <property type="entry name" value="Butyrophylin_SPRY"/>
</dbReference>
<keyword evidence="7" id="KW-0597">Phosphoprotein</keyword>
<dbReference type="InterPro" id="IPR013083">
    <property type="entry name" value="Znf_RING/FYVE/PHD"/>
</dbReference>
<evidence type="ECO:0000256" key="1">
    <source>
        <dbReference type="ARBA" id="ARBA00000900"/>
    </source>
</evidence>
<dbReference type="FunCoup" id="A0A6P7YM74">
    <property type="interactions" value="1938"/>
</dbReference>
<gene>
    <name evidence="23" type="primary">TRIM25</name>
</gene>
<dbReference type="SUPFAM" id="SSF57845">
    <property type="entry name" value="B-box zinc-binding domain"/>
    <property type="match status" value="1"/>
</dbReference>
<dbReference type="PROSITE" id="PS00518">
    <property type="entry name" value="ZF_RING_1"/>
    <property type="match status" value="1"/>
</dbReference>
<name>A0A6P7YM74_9AMPH</name>
<dbReference type="SUPFAM" id="SSF57850">
    <property type="entry name" value="RING/U-box"/>
    <property type="match status" value="1"/>
</dbReference>
<protein>
    <recommendedName>
        <fullName evidence="5">RING-type E3 ubiquitin transferase</fullName>
        <ecNumber evidence="5">2.3.2.27</ecNumber>
    </recommendedName>
</protein>
<dbReference type="SMART" id="SM00589">
    <property type="entry name" value="PRY"/>
    <property type="match status" value="1"/>
</dbReference>
<dbReference type="InterPro" id="IPR001841">
    <property type="entry name" value="Znf_RING"/>
</dbReference>
<dbReference type="Pfam" id="PF13765">
    <property type="entry name" value="PRY"/>
    <property type="match status" value="1"/>
</dbReference>
<keyword evidence="8" id="KW-0399">Innate immunity</keyword>
<comment type="catalytic activity">
    <reaction evidence="1">
        <text>S-ubiquitinyl-[E2 ubiquitin-conjugating enzyme]-L-cysteine + [acceptor protein]-L-lysine = [E2 ubiquitin-conjugating enzyme]-L-cysteine + N(6)-ubiquitinyl-[acceptor protein]-L-lysine.</text>
        <dbReference type="EC" id="2.3.2.27"/>
    </reaction>
</comment>
<dbReference type="Gene3D" id="2.60.120.920">
    <property type="match status" value="1"/>
</dbReference>
<dbReference type="InterPro" id="IPR006574">
    <property type="entry name" value="PRY"/>
</dbReference>
<feature type="compositionally biased region" description="Acidic residues" evidence="19">
    <location>
        <begin position="90"/>
        <end position="105"/>
    </location>
</feature>
<dbReference type="OrthoDB" id="6270329at2759"/>
<evidence type="ECO:0000256" key="15">
    <source>
        <dbReference type="ARBA" id="ARBA00023054"/>
    </source>
</evidence>
<accession>A0A6P7YM74</accession>
<evidence type="ECO:0000256" key="11">
    <source>
        <dbReference type="ARBA" id="ARBA00022771"/>
    </source>
</evidence>
<keyword evidence="23" id="KW-0436">Ligase</keyword>
<evidence type="ECO:0000259" key="21">
    <source>
        <dbReference type="PROSITE" id="PS50188"/>
    </source>
</evidence>
<keyword evidence="12" id="KW-0833">Ubl conjugation pathway</keyword>
<evidence type="ECO:0000256" key="4">
    <source>
        <dbReference type="ARBA" id="ARBA00004906"/>
    </source>
</evidence>
<dbReference type="PRINTS" id="PR01407">
    <property type="entry name" value="BUTYPHLNCDUF"/>
</dbReference>
<dbReference type="GO" id="GO:0061630">
    <property type="term" value="F:ubiquitin protein ligase activity"/>
    <property type="evidence" value="ECO:0007669"/>
    <property type="project" value="UniProtKB-EC"/>
</dbReference>
<dbReference type="Proteomes" id="UP000515156">
    <property type="component" value="Chromosome 6"/>
</dbReference>
<dbReference type="InterPro" id="IPR017907">
    <property type="entry name" value="Znf_RING_CS"/>
</dbReference>
<dbReference type="PROSITE" id="PS50089">
    <property type="entry name" value="ZF_RING_2"/>
    <property type="match status" value="1"/>
</dbReference>
<dbReference type="SMART" id="SM00449">
    <property type="entry name" value="SPRY"/>
    <property type="match status" value="1"/>
</dbReference>
<sequence length="671" mass="75557">MAEASRSLGELAEELICPICLCTFATPVTIPCGHNFCHLCLDLTWKVGATAYSCPHCRQSFFPKPELKKNTVLAVVVEQFLQAQEREQQEVDEEEEVEEEEEEQQQEQQVSAGDPVTCDLCLRAPAVRTCLTCMASFCQEHLKPHLESLVFCDHQLRQPLGDLQQRKCPDHAKLLEYFCYEHGKCICCVCAVLHKTCQTSTLQEAKTNKQIDLNKQMGTLRGKLEKVSTSLADVEAKESKVQDIAERKKALLREEFSEIKDLIEKEEEEAMKRVAGEEQRVNQKFKTTHNALRKKKVEIERLQGHLERLLSEDDEIMFLKKAAQLKSTTTKDPFVPYIDFNQKLLQALYRRAFSLKEAMKSALQPPSAGPGSSPMPGEKPVQQFPLPQKYPFTLNATPLAGERPVQHFSPPPPLFPFKTPPAFKPKTGPEAGHHKKPPPKGNPSTKNPSASAPASDGHSKSRQELIQCNPSTKNPSASAPASDGHSKSRQELIQYAEKLCVDINTAHKRVVLSDNCTRISVTDTPQNYSDNPQRFTHCSQVLCQQGFFQGIHYWEIDIQSSTFCGIGIAYKNIDRKGTDSRLGRNRVSWCIEWFNAKLSAWHNDVEEILPNPNPSKVGVLVNCDEGSVIFYSVSKKKISLLYKFQAQFTQSVYPAFWVFSSNTTLSLCQLK</sequence>
<keyword evidence="16" id="KW-0539">Nucleus</keyword>
<feature type="domain" description="B30.2/SPRY" evidence="21">
    <location>
        <begin position="479"/>
        <end position="671"/>
    </location>
</feature>
<keyword evidence="15 18" id="KW-0175">Coiled coil</keyword>
<feature type="region of interest" description="Disordered" evidence="19">
    <location>
        <begin position="402"/>
        <end position="488"/>
    </location>
</feature>
<dbReference type="RefSeq" id="XP_030064235.1">
    <property type="nucleotide sequence ID" value="XM_030208375.1"/>
</dbReference>
<feature type="region of interest" description="Disordered" evidence="19">
    <location>
        <begin position="87"/>
        <end position="111"/>
    </location>
</feature>
<dbReference type="Pfam" id="PF13445">
    <property type="entry name" value="zf-RING_UBOX"/>
    <property type="match status" value="1"/>
</dbReference>
<proteinExistence type="predicted"/>
<dbReference type="EC" id="2.3.2.27" evidence="5"/>
<keyword evidence="22" id="KW-1185">Reference proteome</keyword>
<dbReference type="GO" id="GO:0005737">
    <property type="term" value="C:cytoplasm"/>
    <property type="evidence" value="ECO:0007669"/>
    <property type="project" value="UniProtKB-SubCell"/>
</dbReference>
<feature type="coiled-coil region" evidence="18">
    <location>
        <begin position="234"/>
        <end position="312"/>
    </location>
</feature>
<evidence type="ECO:0000256" key="3">
    <source>
        <dbReference type="ARBA" id="ARBA00004496"/>
    </source>
</evidence>
<keyword evidence="10" id="KW-0479">Metal-binding</keyword>
<dbReference type="PROSITE" id="PS50188">
    <property type="entry name" value="B302_SPRY"/>
    <property type="match status" value="1"/>
</dbReference>
<keyword evidence="14" id="KW-0391">Immunity</keyword>
<feature type="compositionally biased region" description="Polar residues" evidence="19">
    <location>
        <begin position="464"/>
        <end position="479"/>
    </location>
</feature>
<comment type="subcellular location">
    <subcellularLocation>
        <location evidence="3">Cytoplasm</location>
    </subcellularLocation>
    <subcellularLocation>
        <location evidence="2">Nucleus</location>
    </subcellularLocation>
</comment>
<dbReference type="InterPro" id="IPR058030">
    <property type="entry name" value="TRIM8/14/16/25/29/45/65_CC"/>
</dbReference>
<evidence type="ECO:0000256" key="17">
    <source>
        <dbReference type="PROSITE-ProRule" id="PRU00175"/>
    </source>
</evidence>
<dbReference type="InterPro" id="IPR027370">
    <property type="entry name" value="Znf-RING_euk"/>
</dbReference>
<dbReference type="Gene3D" id="3.30.40.10">
    <property type="entry name" value="Zinc/RING finger domain, C3HC4 (zinc finger)"/>
    <property type="match status" value="1"/>
</dbReference>
<evidence type="ECO:0000256" key="16">
    <source>
        <dbReference type="ARBA" id="ARBA00023242"/>
    </source>
</evidence>
<dbReference type="InterPro" id="IPR051051">
    <property type="entry name" value="E3_ubiq-ligase_TRIM/RNF"/>
</dbReference>
<dbReference type="Pfam" id="PF00622">
    <property type="entry name" value="SPRY"/>
    <property type="match status" value="1"/>
</dbReference>
<dbReference type="GO" id="GO:0016874">
    <property type="term" value="F:ligase activity"/>
    <property type="evidence" value="ECO:0007669"/>
    <property type="project" value="UniProtKB-KW"/>
</dbReference>
<dbReference type="SMART" id="SM00184">
    <property type="entry name" value="RING"/>
    <property type="match status" value="1"/>
</dbReference>
<dbReference type="FunFam" id="2.60.120.920:FF:000045">
    <property type="entry name" value="E3 ubiquitin/ISG15 ligase TRIM25"/>
    <property type="match status" value="1"/>
</dbReference>
<dbReference type="Pfam" id="PF25600">
    <property type="entry name" value="TRIM_CC"/>
    <property type="match status" value="1"/>
</dbReference>
<evidence type="ECO:0000256" key="8">
    <source>
        <dbReference type="ARBA" id="ARBA00022588"/>
    </source>
</evidence>
<keyword evidence="11 17" id="KW-0863">Zinc-finger</keyword>
<dbReference type="AlphaFoldDB" id="A0A6P7YM74"/>
<dbReference type="Gene3D" id="4.10.830.40">
    <property type="match status" value="1"/>
</dbReference>
<dbReference type="CDD" id="cd19769">
    <property type="entry name" value="Bbox2_TRIM16-like"/>
    <property type="match status" value="1"/>
</dbReference>
<dbReference type="GeneID" id="115473433"/>
<dbReference type="InterPro" id="IPR003877">
    <property type="entry name" value="SPRY_dom"/>
</dbReference>
<dbReference type="KEGG" id="muo:115473433"/>
<feature type="compositionally biased region" description="Polar residues" evidence="19">
    <location>
        <begin position="442"/>
        <end position="452"/>
    </location>
</feature>